<proteinExistence type="predicted"/>
<dbReference type="PANTHER" id="PTHR30135:SF3">
    <property type="entry name" value="GLUCONEOGENESIS FACTOR-RELATED"/>
    <property type="match status" value="1"/>
</dbReference>
<dbReference type="AlphaFoldDB" id="A0A7U3YKV7"/>
<evidence type="ECO:0000313" key="2">
    <source>
        <dbReference type="EMBL" id="ADW17239.1"/>
    </source>
</evidence>
<dbReference type="CDD" id="cd07187">
    <property type="entry name" value="YvcK_like"/>
    <property type="match status" value="1"/>
</dbReference>
<dbReference type="GO" id="GO:0043743">
    <property type="term" value="F:LPPG:FO 2-phospho-L-lactate transferase activity"/>
    <property type="evidence" value="ECO:0007669"/>
    <property type="project" value="InterPro"/>
</dbReference>
<dbReference type="Gene3D" id="3.40.50.10680">
    <property type="entry name" value="CofD-like domains"/>
    <property type="match status" value="1"/>
</dbReference>
<keyword evidence="3" id="KW-1185">Reference proteome</keyword>
<dbReference type="Proteomes" id="UP000006365">
    <property type="component" value="Chromosome"/>
</dbReference>
<dbReference type="PANTHER" id="PTHR30135">
    <property type="entry name" value="UNCHARACTERIZED PROTEIN YVCK-RELATED"/>
    <property type="match status" value="1"/>
</dbReference>
<dbReference type="Pfam" id="PF01933">
    <property type="entry name" value="CofD"/>
    <property type="match status" value="1"/>
</dbReference>
<gene>
    <name evidence="2" type="ordered locus">Despr_1067</name>
</gene>
<evidence type="ECO:0000256" key="1">
    <source>
        <dbReference type="ARBA" id="ARBA00022490"/>
    </source>
</evidence>
<evidence type="ECO:0000313" key="3">
    <source>
        <dbReference type="Proteomes" id="UP000006365"/>
    </source>
</evidence>
<sequence>MAGTRQLKAQLQFLTSQGFSVLDVLPEKSLAEKITALVLDSAAGGISPVVSAIFNKLRQQIESLDSSTTKVVVFGGGTGLSNIIGGDSRRLGWARAPFTGLKQVFPLVSSVVCVTDDGGSTGELQKDVPLIALGDLRHVLIASIRSEALIKGYGLDPVGASRCAAALHALFNYRFISRPDSAVQLLQDTNAVLADVPQPMLVYLRKLTSLLYTDGRLAPTLQRPQCLGNLLLAAAIYKQLDPALTATQLLASHQVVRTATIRGLAELAACLGVRPNAVLPCTTTLSQLQMLYGNGVLVTSEDKSGKARRGYPVDRVLVEFSRPPFLQPEVVRLVQEADIILFAPGSLYTSIIPILQVPGLAEAIRRNRSALKVLVANIWVQKGETDVARDAPDRKFYVSDLIRAYHRNIPGGVRDLFSHVISLDMSDIPGSVLQRYALEDKEPIYIDRNRVRSLGFGSIEARVFSEELLRQRGSIQHDPDALARAIKGLWALQQAGFLVPPAGTEALPAADLVFLGDHPVRSAPCLRYDRIRSQLYALSTELIPAGSLTMVKMTEMERKWLLDRVVEIIWLHPDIPLEHLHFLRGITLVDRGAWKRCQEWDNVFSFYDPHDQRIKIRQDQAQNLNRFEMVLLVALGQSLLGNYAQEKRMDDLMVDGEPVGRVYRLKVREQEQLNSFLEPGDIDAYLRLSRMHRMRGEERLYTRVINPGEGFTPPGLFFGLFYAWYLDNRFAANIEYKMSIMRNTISDLIPEQVRIVERRRRTIDFFRERIFRQRSPLLSGRMP</sequence>
<dbReference type="InterPro" id="IPR002882">
    <property type="entry name" value="CofD"/>
</dbReference>
<accession>A0A7U3YKV7</accession>
<dbReference type="RefSeq" id="WP_015723782.1">
    <property type="nucleotide sequence ID" value="NC_014972.1"/>
</dbReference>
<reference evidence="2 3" key="1">
    <citation type="journal article" date="2011" name="Stand. Genomic Sci.">
        <title>Complete genome sequence of Desulfobulbus propionicus type strain (1pr3).</title>
        <authorList>
            <person name="Pagani I."/>
            <person name="Lapidus A."/>
            <person name="Nolan M."/>
            <person name="Lucas S."/>
            <person name="Hammon N."/>
            <person name="Deshpande S."/>
            <person name="Cheng J.F."/>
            <person name="Chertkov O."/>
            <person name="Davenport K."/>
            <person name="Tapia R."/>
            <person name="Han C."/>
            <person name="Goodwin L."/>
            <person name="Pitluck S."/>
            <person name="Liolios K."/>
            <person name="Mavromatis K."/>
            <person name="Ivanova N."/>
            <person name="Mikhailova N."/>
            <person name="Pati A."/>
            <person name="Chen A."/>
            <person name="Palaniappan K."/>
            <person name="Land M."/>
            <person name="Hauser L."/>
            <person name="Chang Y.J."/>
            <person name="Jeffries C.D."/>
            <person name="Detter J.C."/>
            <person name="Brambilla E."/>
            <person name="Kannan K.P."/>
            <person name="Djao O.D."/>
            <person name="Rohde M."/>
            <person name="Pukall R."/>
            <person name="Spring S."/>
            <person name="Goker M."/>
            <person name="Sikorski J."/>
            <person name="Woyke T."/>
            <person name="Bristow J."/>
            <person name="Eisen J.A."/>
            <person name="Markowitz V."/>
            <person name="Hugenholtz P."/>
            <person name="Kyrpides N.C."/>
            <person name="Klenk H.P."/>
        </authorList>
    </citation>
    <scope>NUCLEOTIDE SEQUENCE [LARGE SCALE GENOMIC DNA]</scope>
    <source>
        <strain evidence="3">ATCC 33891 / DSM 2032 / 1pr3</strain>
    </source>
</reference>
<name>A0A7U3YKV7_DESPD</name>
<organism evidence="2 3">
    <name type="scientific">Desulfobulbus propionicus (strain ATCC 33891 / DSM 2032 / VKM B-1956 / 1pr3)</name>
    <dbReference type="NCBI Taxonomy" id="577650"/>
    <lineage>
        <taxon>Bacteria</taxon>
        <taxon>Pseudomonadati</taxon>
        <taxon>Thermodesulfobacteriota</taxon>
        <taxon>Desulfobulbia</taxon>
        <taxon>Desulfobulbales</taxon>
        <taxon>Desulfobulbaceae</taxon>
        <taxon>Desulfobulbus</taxon>
    </lineage>
</organism>
<dbReference type="SUPFAM" id="SSF142338">
    <property type="entry name" value="CofD-like"/>
    <property type="match status" value="1"/>
</dbReference>
<dbReference type="InterPro" id="IPR010119">
    <property type="entry name" value="Gluconeogen_factor"/>
</dbReference>
<dbReference type="InterPro" id="IPR038136">
    <property type="entry name" value="CofD-like_dom_sf"/>
</dbReference>
<dbReference type="KEGG" id="dpr:Despr_1067"/>
<protein>
    <recommendedName>
        <fullName evidence="4">YvcK family protein</fullName>
    </recommendedName>
</protein>
<dbReference type="EMBL" id="CP002364">
    <property type="protein sequence ID" value="ADW17239.1"/>
    <property type="molecule type" value="Genomic_DNA"/>
</dbReference>
<keyword evidence="1" id="KW-0963">Cytoplasm</keyword>
<evidence type="ECO:0008006" key="4">
    <source>
        <dbReference type="Google" id="ProtNLM"/>
    </source>
</evidence>